<evidence type="ECO:0000313" key="3">
    <source>
        <dbReference type="Proteomes" id="UP001279410"/>
    </source>
</evidence>
<dbReference type="Proteomes" id="UP001279410">
    <property type="component" value="Unassembled WGS sequence"/>
</dbReference>
<feature type="compositionally biased region" description="Pro residues" evidence="1">
    <location>
        <begin position="97"/>
        <end position="112"/>
    </location>
</feature>
<evidence type="ECO:0000313" key="2">
    <source>
        <dbReference type="EMBL" id="GLD70742.1"/>
    </source>
</evidence>
<protein>
    <submittedName>
        <fullName evidence="2">Nitric oxide-associated protein 1</fullName>
    </submittedName>
</protein>
<name>A0AAD3RJF3_LATJO</name>
<dbReference type="EMBL" id="BRZM01000425">
    <property type="protein sequence ID" value="GLD70742.1"/>
    <property type="molecule type" value="Genomic_DNA"/>
</dbReference>
<sequence length="283" mass="31703">MCVRVSSKVSSVCWAVEDHHPPGPRCGLCGACGVRTGLKSRCDPATQQQRQRKSPGRTVDPNLEEEFVFLDCIEEDPHQEEKALIQQLQQQQQQISSPPPVSPPEHLPPPPQKQHLRSLERQLQALRGEAKQEPHPDSLIQFHDGTSIDENLVAARRRRRRSVKVSTRSLGLDVLSRPLLQEGELMKLIRYATPVTHHHKALNSCVQRPDKAVVADPPPPPWKRLSLTCWTGLIIPTCLELVGPISTRVALGNKIDLAVRRDSPSYSCGRIKQQLIQYCQEAA</sequence>
<proteinExistence type="predicted"/>
<feature type="region of interest" description="Disordered" evidence="1">
    <location>
        <begin position="85"/>
        <end position="116"/>
    </location>
</feature>
<feature type="compositionally biased region" description="Low complexity" evidence="1">
    <location>
        <begin position="85"/>
        <end position="96"/>
    </location>
</feature>
<reference evidence="2" key="1">
    <citation type="submission" date="2022-08" db="EMBL/GenBank/DDBJ databases">
        <title>Genome sequencing of akame (Lates japonicus).</title>
        <authorList>
            <person name="Hashiguchi Y."/>
            <person name="Takahashi H."/>
        </authorList>
    </citation>
    <scope>NUCLEOTIDE SEQUENCE</scope>
    <source>
        <strain evidence="2">Kochi</strain>
    </source>
</reference>
<comment type="caution">
    <text evidence="2">The sequence shown here is derived from an EMBL/GenBank/DDBJ whole genome shotgun (WGS) entry which is preliminary data.</text>
</comment>
<gene>
    <name evidence="2" type="ORF">AKAME5_002206000</name>
</gene>
<organism evidence="2 3">
    <name type="scientific">Lates japonicus</name>
    <name type="common">Japanese lates</name>
    <dbReference type="NCBI Taxonomy" id="270547"/>
    <lineage>
        <taxon>Eukaryota</taxon>
        <taxon>Metazoa</taxon>
        <taxon>Chordata</taxon>
        <taxon>Craniata</taxon>
        <taxon>Vertebrata</taxon>
        <taxon>Euteleostomi</taxon>
        <taxon>Actinopterygii</taxon>
        <taxon>Neopterygii</taxon>
        <taxon>Teleostei</taxon>
        <taxon>Neoteleostei</taxon>
        <taxon>Acanthomorphata</taxon>
        <taxon>Carangaria</taxon>
        <taxon>Carangaria incertae sedis</taxon>
        <taxon>Centropomidae</taxon>
        <taxon>Lates</taxon>
    </lineage>
</organism>
<evidence type="ECO:0000256" key="1">
    <source>
        <dbReference type="SAM" id="MobiDB-lite"/>
    </source>
</evidence>
<keyword evidence="3" id="KW-1185">Reference proteome</keyword>
<accession>A0AAD3RJF3</accession>
<dbReference type="AlphaFoldDB" id="A0AAD3RJF3"/>